<reference evidence="2" key="1">
    <citation type="journal article" date="2019" name="Int. J. Syst. Evol. Microbiol.">
        <title>The Global Catalogue of Microorganisms (GCM) 10K type strain sequencing project: providing services to taxonomists for standard genome sequencing and annotation.</title>
        <authorList>
            <consortium name="The Broad Institute Genomics Platform"/>
            <consortium name="The Broad Institute Genome Sequencing Center for Infectious Disease"/>
            <person name="Wu L."/>
            <person name="Ma J."/>
        </authorList>
    </citation>
    <scope>NUCLEOTIDE SEQUENCE [LARGE SCALE GENOMIC DNA]</scope>
    <source>
        <strain evidence="2">JCM 18302</strain>
    </source>
</reference>
<keyword evidence="2" id="KW-1185">Reference proteome</keyword>
<dbReference type="EMBL" id="BAABJO010000010">
    <property type="protein sequence ID" value="GAA5121448.1"/>
    <property type="molecule type" value="Genomic_DNA"/>
</dbReference>
<protein>
    <submittedName>
        <fullName evidence="1">Uncharacterized protein</fullName>
    </submittedName>
</protein>
<evidence type="ECO:0000313" key="1">
    <source>
        <dbReference type="EMBL" id="GAA5121448.1"/>
    </source>
</evidence>
<comment type="caution">
    <text evidence="1">The sequence shown here is derived from an EMBL/GenBank/DDBJ whole genome shotgun (WGS) entry which is preliminary data.</text>
</comment>
<accession>A0ABP9NK60</accession>
<dbReference type="Proteomes" id="UP001500804">
    <property type="component" value="Unassembled WGS sequence"/>
</dbReference>
<dbReference type="Gene3D" id="3.30.450.40">
    <property type="match status" value="1"/>
</dbReference>
<proteinExistence type="predicted"/>
<gene>
    <name evidence="1" type="ORF">GCM10023320_30240</name>
</gene>
<evidence type="ECO:0000313" key="2">
    <source>
        <dbReference type="Proteomes" id="UP001500804"/>
    </source>
</evidence>
<dbReference type="RefSeq" id="WP_345605686.1">
    <property type="nucleotide sequence ID" value="NZ_BAABJO010000010.1"/>
</dbReference>
<name>A0ABP9NK60_9PSEU</name>
<dbReference type="InterPro" id="IPR029016">
    <property type="entry name" value="GAF-like_dom_sf"/>
</dbReference>
<sequence>MDGEAQFAERELIARERGVMVPVSSRLTASWRRSAGYGVSLDAVNPVFAGQVDDGSLFFECVQEVLHGLHTTLADEPVSLILTDSAG</sequence>
<organism evidence="1 2">
    <name type="scientific">Pseudonocardia adelaidensis</name>
    <dbReference type="NCBI Taxonomy" id="648754"/>
    <lineage>
        <taxon>Bacteria</taxon>
        <taxon>Bacillati</taxon>
        <taxon>Actinomycetota</taxon>
        <taxon>Actinomycetes</taxon>
        <taxon>Pseudonocardiales</taxon>
        <taxon>Pseudonocardiaceae</taxon>
        <taxon>Pseudonocardia</taxon>
    </lineage>
</organism>